<evidence type="ECO:0000256" key="3">
    <source>
        <dbReference type="ARBA" id="ARBA00022452"/>
    </source>
</evidence>
<comment type="subcellular location">
    <subcellularLocation>
        <location evidence="1 12">Cell outer membrane</location>
        <topology evidence="1 12">Multi-pass membrane protein</topology>
    </subcellularLocation>
</comment>
<dbReference type="Gene3D" id="2.170.130.10">
    <property type="entry name" value="TonB-dependent receptor, plug domain"/>
    <property type="match status" value="1"/>
</dbReference>
<evidence type="ECO:0000256" key="2">
    <source>
        <dbReference type="ARBA" id="ARBA00022448"/>
    </source>
</evidence>
<evidence type="ECO:0000259" key="16">
    <source>
        <dbReference type="Pfam" id="PF00593"/>
    </source>
</evidence>
<keyword evidence="18" id="KW-0675">Receptor</keyword>
<dbReference type="AlphaFoldDB" id="A0A1B4V029"/>
<dbReference type="Pfam" id="PF00593">
    <property type="entry name" value="TonB_dep_Rec_b-barrel"/>
    <property type="match status" value="1"/>
</dbReference>
<sequence>MHASIPTIRLLSCAVAALLAGPANVLHAAEEAPALEELSVTATREARPTRDVPQAISVISSERIEDAKMVNVKDALQGTPGVLVDSKNGGYDARLIVRGAGLKAPYGIHEIMVLRDGVPMTDPDSFTRLDFIDTQDIERIEIAKGPGNLYSTGSAGGAIHIISRSVFDERPDSVRVGAGNFGAENLHLRASTKLAESQALALTFSRRIQDNDWRVWNRFDTTQLGVKHGAAIGADATLETEVSYSEADLQLPGSMSAAQFSTFERTGEQTATQDPWKHSGRYSKIWFFNTKYEKEAGAITWKPRFYYTQWTHYHPVTGLINETEDWVQTYGTDLEGHYRHALGGRPATLVAGITVREDIADDSRKYQYRDVQIAGGRIVATFSDEKGALASVTSSRNTLTGVFVQESITLSDRWLIDAGMRIDRSRFRIEENEITQFNYASGTYTAGAGESTIRRDYTLPAPKLGVSYRLSETTSLFAVVAEARQVPSESEITSNPALDAARSRNYEIGVKARAERYAYDVSAYLNPVKDEIITVRQPDGQSVYLNAGETDKRGLEASGALRLPRGFELGAAYAYSRYRYEEFTEPVRVGFATTNVDRSGNYLPYIPKHQYSVFTAWRHASGFRARIEANTWGEYYVDNANSETYEGYDWVTNLLLGYETGAHVVALNVDNVFDEHYAMEVKKDTSGKLSYYAASPRSYLLTYRYNF</sequence>
<dbReference type="PROSITE" id="PS01156">
    <property type="entry name" value="TONB_DEPENDENT_REC_2"/>
    <property type="match status" value="1"/>
</dbReference>
<feature type="short sequence motif" description="TonB C-terminal box" evidence="13">
    <location>
        <begin position="690"/>
        <end position="707"/>
    </location>
</feature>
<evidence type="ECO:0000259" key="17">
    <source>
        <dbReference type="Pfam" id="PF07715"/>
    </source>
</evidence>
<dbReference type="EMBL" id="AP014936">
    <property type="protein sequence ID" value="BAU46776.1"/>
    <property type="molecule type" value="Genomic_DNA"/>
</dbReference>
<proteinExistence type="inferred from homology"/>
<evidence type="ECO:0000256" key="11">
    <source>
        <dbReference type="ARBA" id="ARBA00023237"/>
    </source>
</evidence>
<dbReference type="CDD" id="cd01347">
    <property type="entry name" value="ligand_gated_channel"/>
    <property type="match status" value="1"/>
</dbReference>
<organism evidence="18 19">
    <name type="scientific">Sulfurifustis variabilis</name>
    <dbReference type="NCBI Taxonomy" id="1675686"/>
    <lineage>
        <taxon>Bacteria</taxon>
        <taxon>Pseudomonadati</taxon>
        <taxon>Pseudomonadota</taxon>
        <taxon>Gammaproteobacteria</taxon>
        <taxon>Acidiferrobacterales</taxon>
        <taxon>Acidiferrobacteraceae</taxon>
        <taxon>Sulfurifustis</taxon>
    </lineage>
</organism>
<feature type="domain" description="TonB-dependent receptor-like beta-barrel" evidence="16">
    <location>
        <begin position="258"/>
        <end position="672"/>
    </location>
</feature>
<dbReference type="RefSeq" id="WP_096457495.1">
    <property type="nucleotide sequence ID" value="NZ_AP014936.1"/>
</dbReference>
<dbReference type="InterPro" id="IPR010917">
    <property type="entry name" value="TonB_rcpt_CS"/>
</dbReference>
<dbReference type="OrthoDB" id="9760620at2"/>
<dbReference type="InterPro" id="IPR039426">
    <property type="entry name" value="TonB-dep_rcpt-like"/>
</dbReference>
<keyword evidence="6 15" id="KW-0732">Signal</keyword>
<keyword evidence="11 12" id="KW-0998">Cell outer membrane</keyword>
<evidence type="ECO:0000256" key="1">
    <source>
        <dbReference type="ARBA" id="ARBA00004571"/>
    </source>
</evidence>
<evidence type="ECO:0000256" key="13">
    <source>
        <dbReference type="PROSITE-ProRule" id="PRU10144"/>
    </source>
</evidence>
<dbReference type="Gene3D" id="2.40.170.20">
    <property type="entry name" value="TonB-dependent receptor, beta-barrel domain"/>
    <property type="match status" value="1"/>
</dbReference>
<dbReference type="PANTHER" id="PTHR32552:SF68">
    <property type="entry name" value="FERRICHROME OUTER MEMBRANE TRANSPORTER_PHAGE RECEPTOR"/>
    <property type="match status" value="1"/>
</dbReference>
<evidence type="ECO:0000256" key="6">
    <source>
        <dbReference type="ARBA" id="ARBA00022729"/>
    </source>
</evidence>
<evidence type="ECO:0000313" key="19">
    <source>
        <dbReference type="Proteomes" id="UP000218899"/>
    </source>
</evidence>
<dbReference type="KEGG" id="sva:SVA_0194"/>
<keyword evidence="3 12" id="KW-1134">Transmembrane beta strand</keyword>
<evidence type="ECO:0000256" key="12">
    <source>
        <dbReference type="PROSITE-ProRule" id="PRU01360"/>
    </source>
</evidence>
<dbReference type="InterPro" id="IPR037066">
    <property type="entry name" value="Plug_dom_sf"/>
</dbReference>
<evidence type="ECO:0000313" key="18">
    <source>
        <dbReference type="EMBL" id="BAU46776.1"/>
    </source>
</evidence>
<dbReference type="Pfam" id="PF07715">
    <property type="entry name" value="Plug"/>
    <property type="match status" value="1"/>
</dbReference>
<keyword evidence="8" id="KW-0406">Ion transport</keyword>
<dbReference type="InterPro" id="IPR012910">
    <property type="entry name" value="Plug_dom"/>
</dbReference>
<evidence type="ECO:0000256" key="9">
    <source>
        <dbReference type="ARBA" id="ARBA00023077"/>
    </source>
</evidence>
<dbReference type="InterPro" id="IPR036942">
    <property type="entry name" value="Beta-barrel_TonB_sf"/>
</dbReference>
<dbReference type="InterPro" id="IPR000531">
    <property type="entry name" value="Beta-barrel_TonB"/>
</dbReference>
<feature type="signal peptide" evidence="15">
    <location>
        <begin position="1"/>
        <end position="28"/>
    </location>
</feature>
<dbReference type="SUPFAM" id="SSF56935">
    <property type="entry name" value="Porins"/>
    <property type="match status" value="1"/>
</dbReference>
<keyword evidence="19" id="KW-1185">Reference proteome</keyword>
<feature type="domain" description="TonB-dependent receptor plug" evidence="17">
    <location>
        <begin position="49"/>
        <end position="158"/>
    </location>
</feature>
<keyword evidence="9 14" id="KW-0798">TonB box</keyword>
<keyword evidence="2 12" id="KW-0813">Transport</keyword>
<name>A0A1B4V029_9GAMM</name>
<keyword evidence="4" id="KW-0410">Iron transport</keyword>
<dbReference type="Proteomes" id="UP000218899">
    <property type="component" value="Chromosome"/>
</dbReference>
<keyword evidence="7" id="KW-0408">Iron</keyword>
<dbReference type="PROSITE" id="PS52016">
    <property type="entry name" value="TONB_DEPENDENT_REC_3"/>
    <property type="match status" value="1"/>
</dbReference>
<evidence type="ECO:0000256" key="8">
    <source>
        <dbReference type="ARBA" id="ARBA00023065"/>
    </source>
</evidence>
<reference evidence="18 19" key="1">
    <citation type="submission" date="2015-08" db="EMBL/GenBank/DDBJ databases">
        <title>Complete genome sequence of Sulfurifustis variabilis.</title>
        <authorList>
            <person name="Miura A."/>
            <person name="Kojima H."/>
            <person name="Fukui M."/>
        </authorList>
    </citation>
    <scope>NUCLEOTIDE SEQUENCE [LARGE SCALE GENOMIC DNA]</scope>
    <source>
        <strain evidence="19">skN76</strain>
    </source>
</reference>
<evidence type="ECO:0000256" key="7">
    <source>
        <dbReference type="ARBA" id="ARBA00023004"/>
    </source>
</evidence>
<evidence type="ECO:0000256" key="5">
    <source>
        <dbReference type="ARBA" id="ARBA00022692"/>
    </source>
</evidence>
<feature type="chain" id="PRO_5008571065" evidence="15">
    <location>
        <begin position="29"/>
        <end position="707"/>
    </location>
</feature>
<evidence type="ECO:0000256" key="4">
    <source>
        <dbReference type="ARBA" id="ARBA00022496"/>
    </source>
</evidence>
<gene>
    <name evidence="18" type="ORF">SVA_0194</name>
</gene>
<evidence type="ECO:0000256" key="10">
    <source>
        <dbReference type="ARBA" id="ARBA00023136"/>
    </source>
</evidence>
<keyword evidence="10 12" id="KW-0472">Membrane</keyword>
<accession>A0A1B4V029</accession>
<comment type="similarity">
    <text evidence="12 14">Belongs to the TonB-dependent receptor family.</text>
</comment>
<evidence type="ECO:0000256" key="14">
    <source>
        <dbReference type="RuleBase" id="RU003357"/>
    </source>
</evidence>
<dbReference type="PANTHER" id="PTHR32552">
    <property type="entry name" value="FERRICHROME IRON RECEPTOR-RELATED"/>
    <property type="match status" value="1"/>
</dbReference>
<evidence type="ECO:0000256" key="15">
    <source>
        <dbReference type="SAM" id="SignalP"/>
    </source>
</evidence>
<dbReference type="GO" id="GO:0015344">
    <property type="term" value="F:siderophore uptake transmembrane transporter activity"/>
    <property type="evidence" value="ECO:0007669"/>
    <property type="project" value="TreeGrafter"/>
</dbReference>
<dbReference type="GO" id="GO:0009279">
    <property type="term" value="C:cell outer membrane"/>
    <property type="evidence" value="ECO:0007669"/>
    <property type="project" value="UniProtKB-SubCell"/>
</dbReference>
<protein>
    <submittedName>
        <fullName evidence="18">TonB-dependent receptor</fullName>
    </submittedName>
</protein>
<keyword evidence="5 12" id="KW-0812">Transmembrane</keyword>